<dbReference type="Pfam" id="PF07244">
    <property type="entry name" value="POTRA"/>
    <property type="match status" value="1"/>
</dbReference>
<proteinExistence type="predicted"/>
<dbReference type="Pfam" id="PF01103">
    <property type="entry name" value="Omp85"/>
    <property type="match status" value="1"/>
</dbReference>
<comment type="subcellular location">
    <subcellularLocation>
        <location evidence="1">Membrane</location>
    </subcellularLocation>
</comment>
<evidence type="ECO:0000256" key="3">
    <source>
        <dbReference type="ARBA" id="ARBA00022692"/>
    </source>
</evidence>
<comment type="caution">
    <text evidence="7">The sequence shown here is derived from an EMBL/GenBank/DDBJ whole genome shotgun (WGS) entry which is preliminary data.</text>
</comment>
<evidence type="ECO:0000256" key="4">
    <source>
        <dbReference type="ARBA" id="ARBA00023136"/>
    </source>
</evidence>
<gene>
    <name evidence="7" type="ORF">ENN51_03925</name>
</gene>
<feature type="domain" description="POTRA" evidence="6">
    <location>
        <begin position="99"/>
        <end position="174"/>
    </location>
</feature>
<evidence type="ECO:0000256" key="1">
    <source>
        <dbReference type="ARBA" id="ARBA00004370"/>
    </source>
</evidence>
<evidence type="ECO:0000313" key="7">
    <source>
        <dbReference type="EMBL" id="HDQ99416.1"/>
    </source>
</evidence>
<organism evidence="7">
    <name type="scientific">candidate division WOR-3 bacterium</name>
    <dbReference type="NCBI Taxonomy" id="2052148"/>
    <lineage>
        <taxon>Bacteria</taxon>
        <taxon>Bacteria division WOR-3</taxon>
    </lineage>
</organism>
<dbReference type="PANTHER" id="PTHR12815:SF18">
    <property type="entry name" value="SORTING AND ASSEMBLY MACHINERY COMPONENT 50 HOMOLOG"/>
    <property type="match status" value="1"/>
</dbReference>
<dbReference type="GO" id="GO:0019867">
    <property type="term" value="C:outer membrane"/>
    <property type="evidence" value="ECO:0007669"/>
    <property type="project" value="InterPro"/>
</dbReference>
<evidence type="ECO:0008006" key="8">
    <source>
        <dbReference type="Google" id="ProtNLM"/>
    </source>
</evidence>
<sequence>MTGLLLLVLASVPSFGPADSIAAIRFEGNRAFRGRTLAAAIAARRGQPLIARQLDADARLLAAIHIDNGFRGAEVSWEARPARRHHVVVFKVSESVRSRVASVRFAGNAAWDSTRLAGLVTARPGRHLTVMMAAEGEARLSEHYSNNGYPFVDVSGEWEHFDTLSVLTYTIEEGPLCYVAGLRVRGNRRVATGVALRTVEVRPGELFSRRRLHEAQRRLYATRLFQRVLFYVLRADGDSTAPMSEVDSVMVRYDVVEQSHRGFAFGLGFEAPPLRLLGSVDWEHLNFFRSGHVVEAGVEYSPNFAGDYRLGVRGSYRVPYLFGDRTELTFRPFSYVERADTALSREYGAETGLNRALTSVLGVGLSNRFRLVADTASGITNAVALNFQFDSRDDIFDPGRGLFLRPVVEVAGGLLQGSNDFYRVSGELRWFGRVGPGFTLAARGLAGASFPFGRTERIPYYEAFTLGGRNNLRGYPDRSVGPDSTGRLDEGGFRFGPMLLNASVELRSPYIFDWVGLVGFLDGGEVIGPETGFTTTSFEYSAGVGLRVRTPIGPVRLDWGRRLRDPAPGDRGRFYFGLLHAF</sequence>
<dbReference type="InterPro" id="IPR000184">
    <property type="entry name" value="Bac_surfAg_D15"/>
</dbReference>
<name>A0A7V0T5P6_UNCW3</name>
<evidence type="ECO:0000259" key="5">
    <source>
        <dbReference type="Pfam" id="PF01103"/>
    </source>
</evidence>
<feature type="domain" description="Bacterial surface antigen (D15)" evidence="5">
    <location>
        <begin position="286"/>
        <end position="578"/>
    </location>
</feature>
<dbReference type="EMBL" id="DSBX01000148">
    <property type="protein sequence ID" value="HDQ99416.1"/>
    <property type="molecule type" value="Genomic_DNA"/>
</dbReference>
<reference evidence="7" key="1">
    <citation type="journal article" date="2020" name="mSystems">
        <title>Genome- and Community-Level Interaction Insights into Carbon Utilization and Element Cycling Functions of Hydrothermarchaeota in Hydrothermal Sediment.</title>
        <authorList>
            <person name="Zhou Z."/>
            <person name="Liu Y."/>
            <person name="Xu W."/>
            <person name="Pan J."/>
            <person name="Luo Z.H."/>
            <person name="Li M."/>
        </authorList>
    </citation>
    <scope>NUCLEOTIDE SEQUENCE [LARGE SCALE GENOMIC DNA]</scope>
    <source>
        <strain evidence="7">SpSt-1182</strain>
    </source>
</reference>
<dbReference type="AlphaFoldDB" id="A0A7V0T5P6"/>
<evidence type="ECO:0000256" key="2">
    <source>
        <dbReference type="ARBA" id="ARBA00022452"/>
    </source>
</evidence>
<dbReference type="Gene3D" id="2.40.160.50">
    <property type="entry name" value="membrane protein fhac: a member of the omp85/tpsb transporter family"/>
    <property type="match status" value="1"/>
</dbReference>
<dbReference type="InterPro" id="IPR010827">
    <property type="entry name" value="BamA/TamA_POTRA"/>
</dbReference>
<evidence type="ECO:0000259" key="6">
    <source>
        <dbReference type="Pfam" id="PF07244"/>
    </source>
</evidence>
<protein>
    <recommendedName>
        <fullName evidence="8">Bacterial surface antigen (D15) domain-containing protein</fullName>
    </recommendedName>
</protein>
<keyword evidence="3" id="KW-0812">Transmembrane</keyword>
<dbReference type="InterPro" id="IPR039910">
    <property type="entry name" value="D15-like"/>
</dbReference>
<keyword evidence="4" id="KW-0472">Membrane</keyword>
<keyword evidence="2" id="KW-1134">Transmembrane beta strand</keyword>
<dbReference type="Gene3D" id="3.10.20.310">
    <property type="entry name" value="membrane protein fhac"/>
    <property type="match status" value="3"/>
</dbReference>
<dbReference type="Proteomes" id="UP000885672">
    <property type="component" value="Unassembled WGS sequence"/>
</dbReference>
<dbReference type="PANTHER" id="PTHR12815">
    <property type="entry name" value="SORTING AND ASSEMBLY MACHINERY SAMM50 PROTEIN FAMILY MEMBER"/>
    <property type="match status" value="1"/>
</dbReference>
<accession>A0A7V0T5P6</accession>